<organism evidence="3 4">
    <name type="scientific">Arthrobacter cheniae</name>
    <dbReference type="NCBI Taxonomy" id="1258888"/>
    <lineage>
        <taxon>Bacteria</taxon>
        <taxon>Bacillati</taxon>
        <taxon>Actinomycetota</taxon>
        <taxon>Actinomycetes</taxon>
        <taxon>Micrococcales</taxon>
        <taxon>Micrococcaceae</taxon>
        <taxon>Arthrobacter</taxon>
    </lineage>
</organism>
<keyword evidence="2" id="KW-0472">Membrane</keyword>
<protein>
    <submittedName>
        <fullName evidence="3">Uncharacterized protein</fullName>
    </submittedName>
</protein>
<feature type="transmembrane region" description="Helical" evidence="2">
    <location>
        <begin position="123"/>
        <end position="143"/>
    </location>
</feature>
<feature type="region of interest" description="Disordered" evidence="1">
    <location>
        <begin position="219"/>
        <end position="240"/>
    </location>
</feature>
<keyword evidence="2" id="KW-0812">Transmembrane</keyword>
<dbReference type="EMBL" id="QZVT01000006">
    <property type="protein sequence ID" value="RJT78395.1"/>
    <property type="molecule type" value="Genomic_DNA"/>
</dbReference>
<evidence type="ECO:0000256" key="2">
    <source>
        <dbReference type="SAM" id="Phobius"/>
    </source>
</evidence>
<evidence type="ECO:0000313" key="4">
    <source>
        <dbReference type="Proteomes" id="UP000272560"/>
    </source>
</evidence>
<keyword evidence="4" id="KW-1185">Reference proteome</keyword>
<evidence type="ECO:0000256" key="1">
    <source>
        <dbReference type="SAM" id="MobiDB-lite"/>
    </source>
</evidence>
<evidence type="ECO:0000313" key="3">
    <source>
        <dbReference type="EMBL" id="RJT78395.1"/>
    </source>
</evidence>
<keyword evidence="2" id="KW-1133">Transmembrane helix</keyword>
<feature type="compositionally biased region" description="Low complexity" evidence="1">
    <location>
        <begin position="280"/>
        <end position="291"/>
    </location>
</feature>
<feature type="compositionally biased region" description="Basic and acidic residues" evidence="1">
    <location>
        <begin position="309"/>
        <end position="319"/>
    </location>
</feature>
<proteinExistence type="predicted"/>
<dbReference type="Proteomes" id="UP000272560">
    <property type="component" value="Unassembled WGS sequence"/>
</dbReference>
<reference evidence="3 4" key="1">
    <citation type="submission" date="2018-09" db="EMBL/GenBank/DDBJ databases">
        <title>Novel species of Arthrobacter.</title>
        <authorList>
            <person name="Liu Q."/>
            <person name="Xin Y.-H."/>
        </authorList>
    </citation>
    <scope>NUCLEOTIDE SEQUENCE [LARGE SCALE GENOMIC DNA]</scope>
    <source>
        <strain evidence="3 4">Hz2</strain>
    </source>
</reference>
<feature type="region of interest" description="Disordered" evidence="1">
    <location>
        <begin position="259"/>
        <end position="319"/>
    </location>
</feature>
<accession>A0A3A5M158</accession>
<feature type="transmembrane region" description="Helical" evidence="2">
    <location>
        <begin position="95"/>
        <end position="117"/>
    </location>
</feature>
<gene>
    <name evidence="3" type="ORF">D6T63_12860</name>
</gene>
<dbReference type="AlphaFoldDB" id="A0A3A5M158"/>
<sequence>MLVAIVGLWLVWVAPSVLRRTTPDLAGASHQSPIAGTRRSMESMMTMTAPQDDHARSGNTHEPHPATTDKAVAHATGASWRPDSSGVSMLHRGRIGVALLGLLALLALPVTLILSAFGVVSLLVPLVSVGVAVAAVLTLRAMAIRSRRARVERAFAEAMAPVRIDAPVEDHPPVHDVPTAPRRPTTLFDAEETPVRPLTPMELRTAALAVAHGSSIVDVRSSVPPAPSESAGQSAGTTAWAPVEVPRPTYVDAAKAERQAPAPLDLPEAPRPLSKTPIKASEAAARVAAATEEAEALDGSAAPATGRINLDDVLQRRRA</sequence>
<comment type="caution">
    <text evidence="3">The sequence shown here is derived from an EMBL/GenBank/DDBJ whole genome shotgun (WGS) entry which is preliminary data.</text>
</comment>
<name>A0A3A5M158_9MICC</name>